<feature type="compositionally biased region" description="Gly residues" evidence="1">
    <location>
        <begin position="84"/>
        <end position="93"/>
    </location>
</feature>
<name>A0ABY1WEU6_9GAMM</name>
<gene>
    <name evidence="2" type="ORF">EA658_09815</name>
</gene>
<organism evidence="2 3">
    <name type="scientific">Pseudoxanthomonas winnipegensis</name>
    <dbReference type="NCBI Taxonomy" id="2480810"/>
    <lineage>
        <taxon>Bacteria</taxon>
        <taxon>Pseudomonadati</taxon>
        <taxon>Pseudomonadota</taxon>
        <taxon>Gammaproteobacteria</taxon>
        <taxon>Lysobacterales</taxon>
        <taxon>Lysobacteraceae</taxon>
        <taxon>Pseudoxanthomonas</taxon>
    </lineage>
</organism>
<dbReference type="Proteomes" id="UP000293089">
    <property type="component" value="Unassembled WGS sequence"/>
</dbReference>
<evidence type="ECO:0000313" key="3">
    <source>
        <dbReference type="Proteomes" id="UP000293089"/>
    </source>
</evidence>
<comment type="caution">
    <text evidence="2">The sequence shown here is derived from an EMBL/GenBank/DDBJ whole genome shotgun (WGS) entry which is preliminary data.</text>
</comment>
<keyword evidence="3" id="KW-1185">Reference proteome</keyword>
<evidence type="ECO:0000313" key="2">
    <source>
        <dbReference type="EMBL" id="TAA19853.1"/>
    </source>
</evidence>
<dbReference type="EMBL" id="SHME01000003">
    <property type="protein sequence ID" value="TAA19853.1"/>
    <property type="molecule type" value="Genomic_DNA"/>
</dbReference>
<sequence>MTVAQKRAWEEFAAEMPWLNASHRVLLRMACYWTAKLDSPRAKFGVSATQALSSILSKLGATPVDESKVSNGGGEEDDPDDGFFGTGPTGRPN</sequence>
<proteinExistence type="predicted"/>
<evidence type="ECO:0000256" key="1">
    <source>
        <dbReference type="SAM" id="MobiDB-lite"/>
    </source>
</evidence>
<accession>A0ABY1WEU6</accession>
<feature type="region of interest" description="Disordered" evidence="1">
    <location>
        <begin position="63"/>
        <end position="93"/>
    </location>
</feature>
<reference evidence="2 3" key="1">
    <citation type="submission" date="2019-02" db="EMBL/GenBank/DDBJ databases">
        <title>WGS of Pseudoxanthomonas species novum from clinical isolates.</title>
        <authorList>
            <person name="Bernier A.-M."/>
            <person name="Bernard K."/>
            <person name="Vachon A."/>
        </authorList>
    </citation>
    <scope>NUCLEOTIDE SEQUENCE [LARGE SCALE GENOMIC DNA]</scope>
    <source>
        <strain evidence="3">NML 170316</strain>
    </source>
</reference>
<protein>
    <submittedName>
        <fullName evidence="2">Uncharacterized protein</fullName>
    </submittedName>
</protein>